<protein>
    <submittedName>
        <fullName evidence="7">Protein disulfide-isomerase 5-4-like protein</fullName>
    </submittedName>
</protein>
<comment type="subcellular location">
    <subcellularLocation>
        <location evidence="1">Membrane</location>
    </subcellularLocation>
</comment>
<reference evidence="8" key="1">
    <citation type="journal article" date="2015" name="PLoS Genet.">
        <title>Genome Sequence and Transcriptome Analyses of Chrysochromulina tobin: Metabolic Tools for Enhanced Algal Fitness in the Prominent Order Prymnesiales (Haptophyceae).</title>
        <authorList>
            <person name="Hovde B.T."/>
            <person name="Deodato C.R."/>
            <person name="Hunsperger H.M."/>
            <person name="Ryken S.A."/>
            <person name="Yost W."/>
            <person name="Jha R.K."/>
            <person name="Patterson J."/>
            <person name="Monnat R.J. Jr."/>
            <person name="Barlow S.B."/>
            <person name="Starkenburg S.R."/>
            <person name="Cattolico R.A."/>
        </authorList>
    </citation>
    <scope>NUCLEOTIDE SEQUENCE</scope>
    <source>
        <strain evidence="8">CCMP291</strain>
    </source>
</reference>
<keyword evidence="7" id="KW-0413">Isomerase</keyword>
<evidence type="ECO:0000256" key="3">
    <source>
        <dbReference type="ARBA" id="ARBA00022989"/>
    </source>
</evidence>
<name>A0A0M0JCG3_9EUKA</name>
<dbReference type="Pfam" id="PF00085">
    <property type="entry name" value="Thioredoxin"/>
    <property type="match status" value="1"/>
</dbReference>
<keyword evidence="8" id="KW-1185">Reference proteome</keyword>
<dbReference type="PROSITE" id="PS51352">
    <property type="entry name" value="THIOREDOXIN_2"/>
    <property type="match status" value="1"/>
</dbReference>
<dbReference type="PANTHER" id="PTHR10984:SF37">
    <property type="entry name" value="PROTEIN DISULFIDE-ISOMERASE 5-3"/>
    <property type="match status" value="1"/>
</dbReference>
<dbReference type="OrthoDB" id="10265622at2759"/>
<sequence length="455" mass="50410">MDWLKSVHFYRKVPIDLTEATISGGAISLLSTLVMAYLFFTNFSAYLTVTQSTSIVLDSSDEKKLQLNFNVTLHHLPCRFVSLDIVDVMGTHLQNVSANILKTRVDAEGAVVGHAPTVQREIAHSTALVPAEHKDAAKFSPDLDMRTFLESVKEKRLVMVNFYAPWCPWSRRLQPVWEEAYGNVVRKEYAGDVLMGKADCTGGGQDLCQKQHVHAFPTVRVYRRHNPHSHESYVGDRTHQALEGFVENNVHDADETESLAEEQSEVSAGPGEGCLVRGVVLVNRVPGNFHLSAHSKSHSFQPHKLNMSHTVSSMTFGKALTPTQLRLLPREVELGYNGLAGTEHHSIGHNTTLEHYLKVVHTTYEVSAARTLETYQYTVNNNHYQDGESLPSAVFAYDISPMQVTVTEVRQSLAAFLTSICAIIGGVFTVTGLIDGGIFHTTNALKKKMEIGKAI</sequence>
<dbReference type="Proteomes" id="UP000037460">
    <property type="component" value="Unassembled WGS sequence"/>
</dbReference>
<dbReference type="SUPFAM" id="SSF52833">
    <property type="entry name" value="Thioredoxin-like"/>
    <property type="match status" value="1"/>
</dbReference>
<feature type="transmembrane region" description="Helical" evidence="5">
    <location>
        <begin position="20"/>
        <end position="40"/>
    </location>
</feature>
<dbReference type="GO" id="GO:0030134">
    <property type="term" value="C:COPII-coated ER to Golgi transport vesicle"/>
    <property type="evidence" value="ECO:0007669"/>
    <property type="project" value="TreeGrafter"/>
</dbReference>
<keyword evidence="3 5" id="KW-1133">Transmembrane helix</keyword>
<dbReference type="Pfam" id="PF13850">
    <property type="entry name" value="ERGIC_N"/>
    <property type="match status" value="1"/>
</dbReference>
<dbReference type="GO" id="GO:0005783">
    <property type="term" value="C:endoplasmic reticulum"/>
    <property type="evidence" value="ECO:0007669"/>
    <property type="project" value="TreeGrafter"/>
</dbReference>
<dbReference type="InterPro" id="IPR036249">
    <property type="entry name" value="Thioredoxin-like_sf"/>
</dbReference>
<organism evidence="7 8">
    <name type="scientific">Chrysochromulina tobinii</name>
    <dbReference type="NCBI Taxonomy" id="1460289"/>
    <lineage>
        <taxon>Eukaryota</taxon>
        <taxon>Haptista</taxon>
        <taxon>Haptophyta</taxon>
        <taxon>Prymnesiophyceae</taxon>
        <taxon>Prymnesiales</taxon>
        <taxon>Chrysochromulinaceae</taxon>
        <taxon>Chrysochromulina</taxon>
    </lineage>
</organism>
<comment type="caution">
    <text evidence="7">The sequence shown here is derived from an EMBL/GenBank/DDBJ whole genome shotgun (WGS) entry which is preliminary data.</text>
</comment>
<evidence type="ECO:0000313" key="8">
    <source>
        <dbReference type="Proteomes" id="UP000037460"/>
    </source>
</evidence>
<dbReference type="EMBL" id="JWZX01003109">
    <property type="protein sequence ID" value="KOO24286.1"/>
    <property type="molecule type" value="Genomic_DNA"/>
</dbReference>
<evidence type="ECO:0000313" key="7">
    <source>
        <dbReference type="EMBL" id="KOO24286.1"/>
    </source>
</evidence>
<evidence type="ECO:0000259" key="6">
    <source>
        <dbReference type="PROSITE" id="PS51352"/>
    </source>
</evidence>
<dbReference type="InterPro" id="IPR039542">
    <property type="entry name" value="Erv_N"/>
</dbReference>
<dbReference type="GO" id="GO:0016853">
    <property type="term" value="F:isomerase activity"/>
    <property type="evidence" value="ECO:0007669"/>
    <property type="project" value="UniProtKB-KW"/>
</dbReference>
<dbReference type="Gene3D" id="3.40.30.10">
    <property type="entry name" value="Glutaredoxin"/>
    <property type="match status" value="1"/>
</dbReference>
<dbReference type="AlphaFoldDB" id="A0A0M0JCG3"/>
<accession>A0A0M0JCG3</accession>
<dbReference type="GO" id="GO:0016020">
    <property type="term" value="C:membrane"/>
    <property type="evidence" value="ECO:0007669"/>
    <property type="project" value="UniProtKB-SubCell"/>
</dbReference>
<keyword evidence="2 5" id="KW-0812">Transmembrane</keyword>
<dbReference type="InterPro" id="IPR012936">
    <property type="entry name" value="Erv_C"/>
</dbReference>
<dbReference type="InterPro" id="IPR045888">
    <property type="entry name" value="Erv"/>
</dbReference>
<proteinExistence type="predicted"/>
<evidence type="ECO:0000256" key="4">
    <source>
        <dbReference type="ARBA" id="ARBA00023136"/>
    </source>
</evidence>
<dbReference type="Pfam" id="PF07970">
    <property type="entry name" value="COPIIcoated_ERV"/>
    <property type="match status" value="1"/>
</dbReference>
<dbReference type="InterPro" id="IPR013766">
    <property type="entry name" value="Thioredoxin_domain"/>
</dbReference>
<dbReference type="CDD" id="cd02961">
    <property type="entry name" value="PDI_a_family"/>
    <property type="match status" value="1"/>
</dbReference>
<evidence type="ECO:0000256" key="5">
    <source>
        <dbReference type="SAM" id="Phobius"/>
    </source>
</evidence>
<evidence type="ECO:0000256" key="1">
    <source>
        <dbReference type="ARBA" id="ARBA00004370"/>
    </source>
</evidence>
<keyword evidence="4 5" id="KW-0472">Membrane</keyword>
<gene>
    <name evidence="7" type="ORF">Ctob_003110</name>
</gene>
<feature type="domain" description="Thioredoxin" evidence="6">
    <location>
        <begin position="128"/>
        <end position="251"/>
    </location>
</feature>
<evidence type="ECO:0000256" key="2">
    <source>
        <dbReference type="ARBA" id="ARBA00022692"/>
    </source>
</evidence>
<feature type="transmembrane region" description="Helical" evidence="5">
    <location>
        <begin position="413"/>
        <end position="439"/>
    </location>
</feature>
<dbReference type="PANTHER" id="PTHR10984">
    <property type="entry name" value="ENDOPLASMIC RETICULUM-GOLGI INTERMEDIATE COMPARTMENT PROTEIN"/>
    <property type="match status" value="1"/>
</dbReference>